<accession>A0ABQ3UHA2</accession>
<sequence length="325" mass="35555">MRQLARKVTSTLPKSRHRCSLITLSSLCLLLLALGLVACDSGTAKQKQIKTIQQAKANKQVTYSADPQDVVIRTLYGGGLKGSLSLSPVLSIYGDGTYILGTERTGKLASDALQQLLDALVNTYDLPDFSQKQFIDIQDLNATYLQLALNNQQTEFAYGSFGHYQTKAQELDEYTRLGKALTAINNTVNATSSQSYKASTYALLARRTFSADPQRDYPFWPLSDYTLEQAATYECGSIPPNENTPNLETPCLKFTIPSHALLLNHGQYQSLKASLNGNSGTMSEAGLYYTLALRPLLPDEAQTKALAMFGSQQTQFTPVPLASTP</sequence>
<reference evidence="2 3" key="1">
    <citation type="journal article" date="2021" name="Int. J. Syst. Evol. Microbiol.">
        <title>Reticulibacter mediterranei gen. nov., sp. nov., within the new family Reticulibacteraceae fam. nov., and Ktedonospora formicarum gen. nov., sp. nov., Ktedonobacter robiniae sp. nov., Dictyobacter formicarum sp. nov. and Dictyobacter arantiisoli sp. nov., belonging to the class Ktedonobacteria.</title>
        <authorList>
            <person name="Yabe S."/>
            <person name="Zheng Y."/>
            <person name="Wang C.M."/>
            <person name="Sakai Y."/>
            <person name="Abe K."/>
            <person name="Yokota A."/>
            <person name="Donadio S."/>
            <person name="Cavaletti L."/>
            <person name="Monciardini P."/>
        </authorList>
    </citation>
    <scope>NUCLEOTIDE SEQUENCE [LARGE SCALE GENOMIC DNA]</scope>
    <source>
        <strain evidence="2 3">SOSP1-30</strain>
    </source>
</reference>
<evidence type="ECO:0000256" key="1">
    <source>
        <dbReference type="SAM" id="SignalP"/>
    </source>
</evidence>
<keyword evidence="3" id="KW-1185">Reference proteome</keyword>
<name>A0ABQ3UHA2_9CHLR</name>
<feature type="signal peptide" evidence="1">
    <location>
        <begin position="1"/>
        <end position="38"/>
    </location>
</feature>
<proteinExistence type="predicted"/>
<comment type="caution">
    <text evidence="2">The sequence shown here is derived from an EMBL/GenBank/DDBJ whole genome shotgun (WGS) entry which is preliminary data.</text>
</comment>
<organism evidence="2 3">
    <name type="scientific">Ktedonobacter robiniae</name>
    <dbReference type="NCBI Taxonomy" id="2778365"/>
    <lineage>
        <taxon>Bacteria</taxon>
        <taxon>Bacillati</taxon>
        <taxon>Chloroflexota</taxon>
        <taxon>Ktedonobacteria</taxon>
        <taxon>Ktedonobacterales</taxon>
        <taxon>Ktedonobacteraceae</taxon>
        <taxon>Ktedonobacter</taxon>
    </lineage>
</organism>
<feature type="chain" id="PRO_5045952400" evidence="1">
    <location>
        <begin position="39"/>
        <end position="325"/>
    </location>
</feature>
<dbReference type="RefSeq" id="WP_201369028.1">
    <property type="nucleotide sequence ID" value="NZ_BNJG01000001.1"/>
</dbReference>
<protein>
    <submittedName>
        <fullName evidence="2">Uncharacterized protein</fullName>
    </submittedName>
</protein>
<dbReference type="Proteomes" id="UP000654345">
    <property type="component" value="Unassembled WGS sequence"/>
</dbReference>
<dbReference type="EMBL" id="BNJG01000001">
    <property type="protein sequence ID" value="GHO52084.1"/>
    <property type="molecule type" value="Genomic_DNA"/>
</dbReference>
<keyword evidence="1" id="KW-0732">Signal</keyword>
<evidence type="ECO:0000313" key="3">
    <source>
        <dbReference type="Proteomes" id="UP000654345"/>
    </source>
</evidence>
<evidence type="ECO:0000313" key="2">
    <source>
        <dbReference type="EMBL" id="GHO52084.1"/>
    </source>
</evidence>
<gene>
    <name evidence="2" type="ORF">KSB_05590</name>
</gene>